<keyword evidence="3" id="KW-1185">Reference proteome</keyword>
<dbReference type="EMBL" id="OZ035830">
    <property type="protein sequence ID" value="CAL1614293.1"/>
    <property type="molecule type" value="Genomic_DNA"/>
</dbReference>
<evidence type="ECO:0000256" key="1">
    <source>
        <dbReference type="SAM" id="MobiDB-lite"/>
    </source>
</evidence>
<name>A0AAV2MLN6_KNICA</name>
<evidence type="ECO:0000313" key="3">
    <source>
        <dbReference type="Proteomes" id="UP001497482"/>
    </source>
</evidence>
<feature type="region of interest" description="Disordered" evidence="1">
    <location>
        <begin position="68"/>
        <end position="91"/>
    </location>
</feature>
<sequence>MAERDQMVGDSVDAAMFSAEDKQSSKPSFTVIIQIKEDRGQNSGFTVDSANIMENNNNRKRNIEKIEIKEQDQLDAAPSKQTSSSVRAEPTVQISDDDWKYDQDFPSIGVCMIINNKNFHPLSG</sequence>
<dbReference type="Proteomes" id="UP001497482">
    <property type="component" value="Chromosome 8"/>
</dbReference>
<proteinExistence type="predicted"/>
<accession>A0AAV2MLN6</accession>
<evidence type="ECO:0000313" key="2">
    <source>
        <dbReference type="EMBL" id="CAL1614293.1"/>
    </source>
</evidence>
<dbReference type="AlphaFoldDB" id="A0AAV2MLN6"/>
<gene>
    <name evidence="2" type="ORF">KC01_LOCUS40351</name>
</gene>
<organism evidence="2 3">
    <name type="scientific">Knipowitschia caucasica</name>
    <name type="common">Caucasian dwarf goby</name>
    <name type="synonym">Pomatoschistus caucasicus</name>
    <dbReference type="NCBI Taxonomy" id="637954"/>
    <lineage>
        <taxon>Eukaryota</taxon>
        <taxon>Metazoa</taxon>
        <taxon>Chordata</taxon>
        <taxon>Craniata</taxon>
        <taxon>Vertebrata</taxon>
        <taxon>Euteleostomi</taxon>
        <taxon>Actinopterygii</taxon>
        <taxon>Neopterygii</taxon>
        <taxon>Teleostei</taxon>
        <taxon>Neoteleostei</taxon>
        <taxon>Acanthomorphata</taxon>
        <taxon>Gobiaria</taxon>
        <taxon>Gobiiformes</taxon>
        <taxon>Gobioidei</taxon>
        <taxon>Gobiidae</taxon>
        <taxon>Gobiinae</taxon>
        <taxon>Knipowitschia</taxon>
    </lineage>
</organism>
<reference evidence="2 3" key="1">
    <citation type="submission" date="2024-04" db="EMBL/GenBank/DDBJ databases">
        <authorList>
            <person name="Waldvogel A.-M."/>
            <person name="Schoenle A."/>
        </authorList>
    </citation>
    <scope>NUCLEOTIDE SEQUENCE [LARGE SCALE GENOMIC DNA]</scope>
</reference>
<protein>
    <submittedName>
        <fullName evidence="2">Uncharacterized protein</fullName>
    </submittedName>
</protein>